<keyword evidence="2" id="KW-1185">Reference proteome</keyword>
<dbReference type="HOGENOM" id="CLU_2901708_0_0_11"/>
<protein>
    <submittedName>
        <fullName evidence="1">Uncharacterized protein</fullName>
    </submittedName>
</protein>
<dbReference type="AlphaFoldDB" id="E5XSC8"/>
<evidence type="ECO:0000313" key="2">
    <source>
        <dbReference type="Proteomes" id="UP000004816"/>
    </source>
</evidence>
<organism evidence="1 2">
    <name type="scientific">Segniliparus rugosus (strain ATCC BAA-974 / DSM 45345 / CCUG 50838 / CIP 108380 / JCM 13579 / CDC 945)</name>
    <dbReference type="NCBI Taxonomy" id="679197"/>
    <lineage>
        <taxon>Bacteria</taxon>
        <taxon>Bacillati</taxon>
        <taxon>Actinomycetota</taxon>
        <taxon>Actinomycetes</taxon>
        <taxon>Mycobacteriales</taxon>
        <taxon>Segniliparaceae</taxon>
        <taxon>Segniliparus</taxon>
    </lineage>
</organism>
<accession>E5XSC8</accession>
<sequence length="62" mass="6539">MSQIRALGPKAAETCCADPARLATIADVGPQAQEALRLSYEGHSVLRAEPDYSCSYSAITAL</sequence>
<gene>
    <name evidence="1" type="ORF">HMPREF9336_02400</name>
</gene>
<comment type="caution">
    <text evidence="1">The sequence shown here is derived from an EMBL/GenBank/DDBJ whole genome shotgun (WGS) entry which is preliminary data.</text>
</comment>
<dbReference type="Proteomes" id="UP000004816">
    <property type="component" value="Unassembled WGS sequence"/>
</dbReference>
<dbReference type="STRING" id="679197.HMPREF9336_02400"/>
<evidence type="ECO:0000313" key="1">
    <source>
        <dbReference type="EMBL" id="EFV12748.1"/>
    </source>
</evidence>
<dbReference type="EMBL" id="ACZI02000002">
    <property type="protein sequence ID" value="EFV12748.1"/>
    <property type="molecule type" value="Genomic_DNA"/>
</dbReference>
<proteinExistence type="predicted"/>
<name>E5XSC8_SEGRC</name>
<reference evidence="1 2" key="1">
    <citation type="journal article" date="2011" name="Stand. Genomic Sci.">
        <title>High quality draft genome sequence of Segniliparus rugosus CDC 945(T)= (ATCC BAA-974(T)).</title>
        <authorList>
            <person name="Earl A.M."/>
            <person name="Desjardins C.A."/>
            <person name="Fitzgerald M.G."/>
            <person name="Arachchi H.M."/>
            <person name="Zeng Q."/>
            <person name="Mehta T."/>
            <person name="Griggs A."/>
            <person name="Birren B.W."/>
            <person name="Toney N.C."/>
            <person name="Carr J."/>
            <person name="Posey J."/>
            <person name="Butler W.R."/>
        </authorList>
    </citation>
    <scope>NUCLEOTIDE SEQUENCE [LARGE SCALE GENOMIC DNA]</scope>
    <source>
        <strain evidence="2">ATCC BAA-974 / DSM 45345 / CCUG 50838 / CIP 108380 / JCM 13579 / CDC 945</strain>
    </source>
</reference>